<protein>
    <recommendedName>
        <fullName evidence="6">DUF3298 domain-containing protein</fullName>
    </recommendedName>
</protein>
<evidence type="ECO:0000313" key="4">
    <source>
        <dbReference type="EMBL" id="BCJ85499.1"/>
    </source>
</evidence>
<organism evidence="4 5">
    <name type="scientific">Effusibacillus dendaii</name>
    <dbReference type="NCBI Taxonomy" id="2743772"/>
    <lineage>
        <taxon>Bacteria</taxon>
        <taxon>Bacillati</taxon>
        <taxon>Bacillota</taxon>
        <taxon>Bacilli</taxon>
        <taxon>Bacillales</taxon>
        <taxon>Alicyclobacillaceae</taxon>
        <taxon>Effusibacillus</taxon>
    </lineage>
</organism>
<dbReference type="EMBL" id="AP023366">
    <property type="protein sequence ID" value="BCJ85499.1"/>
    <property type="molecule type" value="Genomic_DNA"/>
</dbReference>
<feature type="signal peptide" evidence="1">
    <location>
        <begin position="1"/>
        <end position="28"/>
    </location>
</feature>
<accession>A0A7I8D926</accession>
<feature type="domain" description="Deacetylase PdaC" evidence="3">
    <location>
        <begin position="125"/>
        <end position="194"/>
    </location>
</feature>
<evidence type="ECO:0000313" key="5">
    <source>
        <dbReference type="Proteomes" id="UP000593802"/>
    </source>
</evidence>
<evidence type="ECO:0000259" key="2">
    <source>
        <dbReference type="Pfam" id="PF11738"/>
    </source>
</evidence>
<reference evidence="4 5" key="1">
    <citation type="submission" date="2020-08" db="EMBL/GenBank/DDBJ databases">
        <title>Complete Genome Sequence of Effusibacillus dendaii Strain skT53, Isolated from Farmland soil.</title>
        <authorList>
            <person name="Konishi T."/>
            <person name="Kawasaki H."/>
        </authorList>
    </citation>
    <scope>NUCLEOTIDE SEQUENCE [LARGE SCALE GENOMIC DNA]</scope>
    <source>
        <strain evidence="5">skT53</strain>
    </source>
</reference>
<dbReference type="RefSeq" id="WP_200759619.1">
    <property type="nucleotide sequence ID" value="NZ_AP023366.1"/>
</dbReference>
<gene>
    <name evidence="4" type="ORF">skT53_04840</name>
</gene>
<proteinExistence type="predicted"/>
<keyword evidence="5" id="KW-1185">Reference proteome</keyword>
<sequence length="303" mass="34059">MSTNRIRAKMAASFTAGVLLTIGGVAFADHIEAVSGAYKFVVNGIDKTPPDYSNSSFQQNSPVSLAYNGRAYVSIRFLSKLLGLPVDYDESNQAIQIGSRTIAASGPLQNVTIQKIDWQSEDSRLKISYPHINGLPDQQVQDKINALLKQQAQYTQNDPNLVDYTANYEVKLQKGNLVTFLFNSYVYTGGAHGMPDRKAVMVNLETGETYQMKDLFQENSEYLKVLSDLVRAKDTDHRLDIFKPFPGVTEQDGFYVTDDGVVVYFYPYEHTPYAYGFPEYKISFDELKNIIDTQGSLWKSFNP</sequence>
<dbReference type="Pfam" id="PF11738">
    <property type="entry name" value="DUF3298"/>
    <property type="match status" value="1"/>
</dbReference>
<feature type="chain" id="PRO_5032831442" description="DUF3298 domain-containing protein" evidence="1">
    <location>
        <begin position="29"/>
        <end position="303"/>
    </location>
</feature>
<keyword evidence="1" id="KW-0732">Signal</keyword>
<name>A0A7I8D926_9BACL</name>
<dbReference type="InterPro" id="IPR037126">
    <property type="entry name" value="PdaC/RsiV-like_sf"/>
</dbReference>
<dbReference type="Gene3D" id="3.30.565.40">
    <property type="entry name" value="Fervidobacterium nodosum Rt17-B1 like"/>
    <property type="match status" value="1"/>
</dbReference>
<evidence type="ECO:0000259" key="3">
    <source>
        <dbReference type="Pfam" id="PF13739"/>
    </source>
</evidence>
<dbReference type="Gene3D" id="3.90.640.20">
    <property type="entry name" value="Heat-shock cognate protein, ATPase"/>
    <property type="match status" value="1"/>
</dbReference>
<dbReference type="KEGG" id="eff:skT53_04840"/>
<dbReference type="InterPro" id="IPR025303">
    <property type="entry name" value="PdaC"/>
</dbReference>
<dbReference type="AlphaFoldDB" id="A0A7I8D926"/>
<dbReference type="InterPro" id="IPR021729">
    <property type="entry name" value="DUF3298"/>
</dbReference>
<dbReference type="Pfam" id="PF13739">
    <property type="entry name" value="PdaC"/>
    <property type="match status" value="1"/>
</dbReference>
<evidence type="ECO:0008006" key="6">
    <source>
        <dbReference type="Google" id="ProtNLM"/>
    </source>
</evidence>
<feature type="domain" description="DUF3298" evidence="2">
    <location>
        <begin position="213"/>
        <end position="285"/>
    </location>
</feature>
<dbReference type="Proteomes" id="UP000593802">
    <property type="component" value="Chromosome"/>
</dbReference>
<evidence type="ECO:0000256" key="1">
    <source>
        <dbReference type="SAM" id="SignalP"/>
    </source>
</evidence>